<proteinExistence type="predicted"/>
<dbReference type="AlphaFoldDB" id="A0AAD3H8U3"/>
<dbReference type="Proteomes" id="UP001054902">
    <property type="component" value="Unassembled WGS sequence"/>
</dbReference>
<gene>
    <name evidence="6" type="ORF">CTEN210_10942</name>
</gene>
<dbReference type="InterPro" id="IPR007853">
    <property type="entry name" value="Znf_DNL-typ"/>
</dbReference>
<reference evidence="6 7" key="1">
    <citation type="journal article" date="2021" name="Sci. Rep.">
        <title>The genome of the diatom Chaetoceros tenuissimus carries an ancient integrated fragment of an extant virus.</title>
        <authorList>
            <person name="Hongo Y."/>
            <person name="Kimura K."/>
            <person name="Takaki Y."/>
            <person name="Yoshida Y."/>
            <person name="Baba S."/>
            <person name="Kobayashi G."/>
            <person name="Nagasaki K."/>
            <person name="Hano T."/>
            <person name="Tomaru Y."/>
        </authorList>
    </citation>
    <scope>NUCLEOTIDE SEQUENCE [LARGE SCALE GENOMIC DNA]</scope>
    <source>
        <strain evidence="6 7">NIES-3715</strain>
    </source>
</reference>
<dbReference type="PROSITE" id="PS51501">
    <property type="entry name" value="ZF_DNL"/>
    <property type="match status" value="1"/>
</dbReference>
<organism evidence="6 7">
    <name type="scientific">Chaetoceros tenuissimus</name>
    <dbReference type="NCBI Taxonomy" id="426638"/>
    <lineage>
        <taxon>Eukaryota</taxon>
        <taxon>Sar</taxon>
        <taxon>Stramenopiles</taxon>
        <taxon>Ochrophyta</taxon>
        <taxon>Bacillariophyta</taxon>
        <taxon>Coscinodiscophyceae</taxon>
        <taxon>Chaetocerotophycidae</taxon>
        <taxon>Chaetocerotales</taxon>
        <taxon>Chaetocerotaceae</taxon>
        <taxon>Chaetoceros</taxon>
    </lineage>
</organism>
<dbReference type="Pfam" id="PF05180">
    <property type="entry name" value="zf-DNL"/>
    <property type="match status" value="1"/>
</dbReference>
<evidence type="ECO:0000313" key="6">
    <source>
        <dbReference type="EMBL" id="GFH54466.1"/>
    </source>
</evidence>
<dbReference type="GO" id="GO:0006457">
    <property type="term" value="P:protein folding"/>
    <property type="evidence" value="ECO:0007669"/>
    <property type="project" value="TreeGrafter"/>
</dbReference>
<keyword evidence="7" id="KW-1185">Reference proteome</keyword>
<protein>
    <recommendedName>
        <fullName evidence="5">DNL-type domain-containing protein</fullName>
    </recommendedName>
</protein>
<comment type="caution">
    <text evidence="6">The sequence shown here is derived from an EMBL/GenBank/DDBJ whole genome shotgun (WGS) entry which is preliminary data.</text>
</comment>
<evidence type="ECO:0000256" key="1">
    <source>
        <dbReference type="ARBA" id="ARBA00022723"/>
    </source>
</evidence>
<evidence type="ECO:0000256" key="2">
    <source>
        <dbReference type="ARBA" id="ARBA00022771"/>
    </source>
</evidence>
<name>A0AAD3H8U3_9STRA</name>
<dbReference type="GO" id="GO:0008270">
    <property type="term" value="F:zinc ion binding"/>
    <property type="evidence" value="ECO:0007669"/>
    <property type="project" value="UniProtKB-KW"/>
</dbReference>
<evidence type="ECO:0000256" key="3">
    <source>
        <dbReference type="ARBA" id="ARBA00022833"/>
    </source>
</evidence>
<keyword evidence="3" id="KW-0862">Zinc</keyword>
<sequence length="226" mass="24968">MRARIWSSFSSNGGRCLKNFNSLKSCACTARKIESITCQRANYTTPRLLPIAMGRSDSLTMSRNFTSKATSSSEDDILDNQTKPLSELSQEDMSLAMKAANEDEVIATTNSSINLQDIPGTSKGGSRKLAILFTCNVCETRSAKRFTEQAYKNGVVLVRCPKCENLHLIADRLGYFSDNEDGKGWDIEQFMKNVNAEESKGFIKVATEGQEVLEVTLKDVLGDKIP</sequence>
<keyword evidence="1" id="KW-0479">Metal-binding</keyword>
<keyword evidence="2 4" id="KW-0863">Zinc-finger</keyword>
<dbReference type="InterPro" id="IPR024158">
    <property type="entry name" value="Mt_import_TIM15"/>
</dbReference>
<dbReference type="GO" id="GO:0005739">
    <property type="term" value="C:mitochondrion"/>
    <property type="evidence" value="ECO:0007669"/>
    <property type="project" value="TreeGrafter"/>
</dbReference>
<dbReference type="GO" id="GO:0050821">
    <property type="term" value="P:protein stabilization"/>
    <property type="evidence" value="ECO:0007669"/>
    <property type="project" value="TreeGrafter"/>
</dbReference>
<dbReference type="EMBL" id="BLLK01000047">
    <property type="protein sequence ID" value="GFH54466.1"/>
    <property type="molecule type" value="Genomic_DNA"/>
</dbReference>
<dbReference type="PANTHER" id="PTHR20922">
    <property type="entry name" value="DNL-TYPE ZINC FINGER PROTEIN"/>
    <property type="match status" value="1"/>
</dbReference>
<evidence type="ECO:0000313" key="7">
    <source>
        <dbReference type="Proteomes" id="UP001054902"/>
    </source>
</evidence>
<evidence type="ECO:0000256" key="4">
    <source>
        <dbReference type="PROSITE-ProRule" id="PRU00834"/>
    </source>
</evidence>
<accession>A0AAD3H8U3</accession>
<evidence type="ECO:0000259" key="5">
    <source>
        <dbReference type="PROSITE" id="PS51501"/>
    </source>
</evidence>
<dbReference type="PANTHER" id="PTHR20922:SF13">
    <property type="entry name" value="DNL-TYPE ZINC FINGER PROTEIN"/>
    <property type="match status" value="1"/>
</dbReference>
<dbReference type="GO" id="GO:0051087">
    <property type="term" value="F:protein-folding chaperone binding"/>
    <property type="evidence" value="ECO:0007669"/>
    <property type="project" value="TreeGrafter"/>
</dbReference>
<feature type="domain" description="DNL-type" evidence="5">
    <location>
        <begin position="124"/>
        <end position="226"/>
    </location>
</feature>
<dbReference type="GO" id="GO:0030150">
    <property type="term" value="P:protein import into mitochondrial matrix"/>
    <property type="evidence" value="ECO:0007669"/>
    <property type="project" value="TreeGrafter"/>
</dbReference>